<dbReference type="HOGENOM" id="CLU_474214_0_0_1"/>
<dbReference type="AlphaFoldDB" id="A0A0C3BL90"/>
<protein>
    <submittedName>
        <fullName evidence="2">Uncharacterized protein</fullName>
    </submittedName>
</protein>
<dbReference type="EMBL" id="KN824279">
    <property type="protein sequence ID" value="KIM32834.1"/>
    <property type="molecule type" value="Genomic_DNA"/>
</dbReference>
<dbReference type="OrthoDB" id="3262497at2759"/>
<accession>A0A0C3BL90</accession>
<organism evidence="2 3">
    <name type="scientific">Serendipita vermifera MAFF 305830</name>
    <dbReference type="NCBI Taxonomy" id="933852"/>
    <lineage>
        <taxon>Eukaryota</taxon>
        <taxon>Fungi</taxon>
        <taxon>Dikarya</taxon>
        <taxon>Basidiomycota</taxon>
        <taxon>Agaricomycotina</taxon>
        <taxon>Agaricomycetes</taxon>
        <taxon>Sebacinales</taxon>
        <taxon>Serendipitaceae</taxon>
        <taxon>Serendipita</taxon>
    </lineage>
</organism>
<reference evidence="3" key="2">
    <citation type="submission" date="2015-01" db="EMBL/GenBank/DDBJ databases">
        <title>Evolutionary Origins and Diversification of the Mycorrhizal Mutualists.</title>
        <authorList>
            <consortium name="DOE Joint Genome Institute"/>
            <consortium name="Mycorrhizal Genomics Consortium"/>
            <person name="Kohler A."/>
            <person name="Kuo A."/>
            <person name="Nagy L.G."/>
            <person name="Floudas D."/>
            <person name="Copeland A."/>
            <person name="Barry K.W."/>
            <person name="Cichocki N."/>
            <person name="Veneault-Fourrey C."/>
            <person name="LaButti K."/>
            <person name="Lindquist E.A."/>
            <person name="Lipzen A."/>
            <person name="Lundell T."/>
            <person name="Morin E."/>
            <person name="Murat C."/>
            <person name="Riley R."/>
            <person name="Ohm R."/>
            <person name="Sun H."/>
            <person name="Tunlid A."/>
            <person name="Henrissat B."/>
            <person name="Grigoriev I.V."/>
            <person name="Hibbett D.S."/>
            <person name="Martin F."/>
        </authorList>
    </citation>
    <scope>NUCLEOTIDE SEQUENCE [LARGE SCALE GENOMIC DNA]</scope>
    <source>
        <strain evidence="3">MAFF 305830</strain>
    </source>
</reference>
<evidence type="ECO:0000256" key="1">
    <source>
        <dbReference type="SAM" id="MobiDB-lite"/>
    </source>
</evidence>
<proteinExistence type="predicted"/>
<evidence type="ECO:0000313" key="3">
    <source>
        <dbReference type="Proteomes" id="UP000054097"/>
    </source>
</evidence>
<name>A0A0C3BL90_SERVB</name>
<feature type="region of interest" description="Disordered" evidence="1">
    <location>
        <begin position="553"/>
        <end position="575"/>
    </location>
</feature>
<dbReference type="STRING" id="933852.A0A0C3BL90"/>
<feature type="region of interest" description="Disordered" evidence="1">
    <location>
        <begin position="365"/>
        <end position="525"/>
    </location>
</feature>
<feature type="compositionally biased region" description="Low complexity" evidence="1">
    <location>
        <begin position="466"/>
        <end position="476"/>
    </location>
</feature>
<feature type="compositionally biased region" description="Low complexity" evidence="1">
    <location>
        <begin position="401"/>
        <end position="412"/>
    </location>
</feature>
<dbReference type="Proteomes" id="UP000054097">
    <property type="component" value="Unassembled WGS sequence"/>
</dbReference>
<gene>
    <name evidence="2" type="ORF">M408DRAFT_187272</name>
</gene>
<feature type="compositionally biased region" description="Polar residues" evidence="1">
    <location>
        <begin position="414"/>
        <end position="437"/>
    </location>
</feature>
<keyword evidence="3" id="KW-1185">Reference proteome</keyword>
<feature type="compositionally biased region" description="Polar residues" evidence="1">
    <location>
        <begin position="165"/>
        <end position="183"/>
    </location>
</feature>
<sequence length="575" mass="60372">MDTIFSRYTELEKSLWPDEDLETLREGPAPRPEWQGGLENVDGLAALVNRYLPPNDSAPPIHFETTKIATSFQNAMKLTKSYGIVQKSPLTRLIRTSESWAQSSQSAAGNSTAFSLESWLNRRGTSALSTNSPYFSTTLGAESQKTTARIIDRLSRSSIDRGKGISSTSTSPRVSQDGSPSILSVTAATTSSTAASPTNPSFSIESPASSAAPSAVTRFLSRFSRRAEDTPKQPAAVNLKPEELDFLDMMPAMNPNSPLGSAIQKELESTGKYSGQAIGIGSSIISTPSPSRQGMVSPMAMNKLSSTANLGQISSKDFDTLLDAQILEIEDEKMRESLVAAAMISAPTDSRYSTLSLPFFGSKAPEGAQPLGKEPGSATSNTLLDDDDFDAFLSSPTPSNQPAQKQKPQPAATFSLTPSLFSAQNSTPTSFRATSPPNMGILGSARPSPTPSRNPTMAIMSGGSRPATPTTMAIAPLLPPPPGSKPIKATRQGDLLNQSGLGSSHTTPTHSRTNSSSAMNGGKAAQMASLLTLSPPVANPVPSPMPLTASRVVTPSTAPATGGLSAQDLSFFEGL</sequence>
<feature type="region of interest" description="Disordered" evidence="1">
    <location>
        <begin position="160"/>
        <end position="208"/>
    </location>
</feature>
<feature type="compositionally biased region" description="Polar residues" evidence="1">
    <location>
        <begin position="495"/>
        <end position="519"/>
    </location>
</feature>
<evidence type="ECO:0000313" key="2">
    <source>
        <dbReference type="EMBL" id="KIM32834.1"/>
    </source>
</evidence>
<feature type="compositionally biased region" description="Low complexity" evidence="1">
    <location>
        <begin position="184"/>
        <end position="196"/>
    </location>
</feature>
<reference evidence="2 3" key="1">
    <citation type="submission" date="2014-04" db="EMBL/GenBank/DDBJ databases">
        <authorList>
            <consortium name="DOE Joint Genome Institute"/>
            <person name="Kuo A."/>
            <person name="Zuccaro A."/>
            <person name="Kohler A."/>
            <person name="Nagy L.G."/>
            <person name="Floudas D."/>
            <person name="Copeland A."/>
            <person name="Barry K.W."/>
            <person name="Cichocki N."/>
            <person name="Veneault-Fourrey C."/>
            <person name="LaButti K."/>
            <person name="Lindquist E.A."/>
            <person name="Lipzen A."/>
            <person name="Lundell T."/>
            <person name="Morin E."/>
            <person name="Murat C."/>
            <person name="Sun H."/>
            <person name="Tunlid A."/>
            <person name="Henrissat B."/>
            <person name="Grigoriev I.V."/>
            <person name="Hibbett D.S."/>
            <person name="Martin F."/>
            <person name="Nordberg H.P."/>
            <person name="Cantor M.N."/>
            <person name="Hua S.X."/>
        </authorList>
    </citation>
    <scope>NUCLEOTIDE SEQUENCE [LARGE SCALE GENOMIC DNA]</scope>
    <source>
        <strain evidence="2 3">MAFF 305830</strain>
    </source>
</reference>